<sequence>MANFYRCNRFSYLTLVLIFNLTFLKVIFPAEYSWLNSYIDNDSLWLENSLNWEDAFAITINDFTIYSFLATPFFLNSHFFLDSFTKISFIDILFITETNKSRYSRELYDLFVWDIATSFSNKFFPAQFFFYTDYQDFVAIMLKYSPEIITALDDYLNTYWLNKIINSTPSIVFDLFNDSTVSTVAEFTEYLALFFIFMWIVILVINVFSLTKWNNSLDSQGSRLFYYMYSASKESRVQFEAFALTFFFFFFYWSMMVATFDDDQEELIELFDSSFFYFFLFLISFLLFKYSLHYFAFLETSVSEGRSVSYIAKQFFRDFINTFALFLRFFILLFRLNVYDTLDDFYDSYYIFVGDFDDDEYFAELFFSFYSFFFYDFDNNDDRSFSLEDENEIFFDLFYAYFVCWAKLYTFIFFILEEILRLSLAFYICYLIIFEVHAVNCSYNEDRFFQYIRNNSNTFFTNKTSF</sequence>
<dbReference type="AlphaFoldDB" id="A0A3Q8BRU2"/>
<protein>
    <submittedName>
        <fullName evidence="2">Uncharacterized protein</fullName>
    </submittedName>
</protein>
<reference evidence="2" key="1">
    <citation type="submission" date="2016-07" db="EMBL/GenBank/DDBJ databases">
        <title>Mitochondrial genome evolution in stichotrich ciliates.</title>
        <authorList>
            <person name="Chen X."/>
            <person name="Landweber L."/>
        </authorList>
    </citation>
    <scope>NUCLEOTIDE SEQUENCE</scope>
</reference>
<gene>
    <name evidence="2" type="primary">orf583</name>
</gene>
<feature type="transmembrane region" description="Helical" evidence="1">
    <location>
        <begin position="12"/>
        <end position="35"/>
    </location>
</feature>
<keyword evidence="1" id="KW-1133">Transmembrane helix</keyword>
<keyword evidence="1" id="KW-0472">Membrane</keyword>
<feature type="transmembrane region" description="Helical" evidence="1">
    <location>
        <begin position="237"/>
        <end position="255"/>
    </location>
</feature>
<feature type="transmembrane region" description="Helical" evidence="1">
    <location>
        <begin position="422"/>
        <end position="443"/>
    </location>
</feature>
<feature type="transmembrane region" description="Helical" evidence="1">
    <location>
        <begin position="110"/>
        <end position="131"/>
    </location>
</feature>
<dbReference type="EMBL" id="KX524144">
    <property type="protein sequence ID" value="ASY95736.1"/>
    <property type="molecule type" value="Genomic_DNA"/>
</dbReference>
<feature type="transmembrane region" description="Helical" evidence="1">
    <location>
        <begin position="398"/>
        <end position="416"/>
    </location>
</feature>
<feature type="transmembrane region" description="Helical" evidence="1">
    <location>
        <begin position="190"/>
        <end position="210"/>
    </location>
</feature>
<evidence type="ECO:0000256" key="1">
    <source>
        <dbReference type="SAM" id="Phobius"/>
    </source>
</evidence>
<keyword evidence="1" id="KW-0812">Transmembrane</keyword>
<feature type="transmembrane region" description="Helical" evidence="1">
    <location>
        <begin position="55"/>
        <end position="75"/>
    </location>
</feature>
<organism evidence="2">
    <name type="scientific">Stylonychia lemnae</name>
    <name type="common">Ciliate</name>
    <dbReference type="NCBI Taxonomy" id="5949"/>
    <lineage>
        <taxon>Eukaryota</taxon>
        <taxon>Sar</taxon>
        <taxon>Alveolata</taxon>
        <taxon>Ciliophora</taxon>
        <taxon>Intramacronucleata</taxon>
        <taxon>Spirotrichea</taxon>
        <taxon>Stichotrichia</taxon>
        <taxon>Sporadotrichida</taxon>
        <taxon>Oxytrichidae</taxon>
        <taxon>Stylonychinae</taxon>
        <taxon>Stylonychia</taxon>
    </lineage>
</organism>
<feature type="transmembrane region" description="Helical" evidence="1">
    <location>
        <begin position="319"/>
        <end position="338"/>
    </location>
</feature>
<feature type="transmembrane region" description="Helical" evidence="1">
    <location>
        <begin position="275"/>
        <end position="298"/>
    </location>
</feature>
<geneLocation type="mitochondrion" evidence="2"/>
<evidence type="ECO:0000313" key="2">
    <source>
        <dbReference type="EMBL" id="ASY95736.1"/>
    </source>
</evidence>
<name>A0A3Q8BRU2_STYLE</name>
<keyword evidence="2" id="KW-0496">Mitochondrion</keyword>
<accession>A0A3Q8BRU2</accession>
<proteinExistence type="predicted"/>